<dbReference type="GO" id="GO:0015667">
    <property type="term" value="F:site-specific DNA-methyltransferase (cytosine-N4-specific) activity"/>
    <property type="evidence" value="ECO:0007669"/>
    <property type="project" value="UniProtKB-EC"/>
</dbReference>
<dbReference type="Pfam" id="PF01555">
    <property type="entry name" value="N6_N4_Mtase"/>
    <property type="match status" value="1"/>
</dbReference>
<dbReference type="GO" id="GO:0032259">
    <property type="term" value="P:methylation"/>
    <property type="evidence" value="ECO:0007669"/>
    <property type="project" value="UniProtKB-KW"/>
</dbReference>
<dbReference type="InterPro" id="IPR029063">
    <property type="entry name" value="SAM-dependent_MTases_sf"/>
</dbReference>
<evidence type="ECO:0000259" key="9">
    <source>
        <dbReference type="Pfam" id="PF01555"/>
    </source>
</evidence>
<sequence>MGKSNDEQSRSPANTLNDLTAKEWLSESVSVWTQRGLGAGHAEAAIERQHPAPFSYTDVSRIINMLTKAGATVLDPFVGVGSTLKACALSGRNGIGFELYAHFAALTRQRLEQEVSADALEATMQTVWEGDIRILANKLESESIDLIVTSPPYWGILNKKPDHKVKAERVDPGLAVNYGDDPRDLANIEDYQGFIDELAASLADCAKALKHKAYMVLIVGDFRHKSRYYPFHADIARALESRGLTLQAMNVLYQRHKRVFPYGYPYAYVPNVHHQNIVVLRKL</sequence>
<dbReference type="GO" id="GO:0008170">
    <property type="term" value="F:N-methyltransferase activity"/>
    <property type="evidence" value="ECO:0007669"/>
    <property type="project" value="InterPro"/>
</dbReference>
<evidence type="ECO:0000256" key="6">
    <source>
        <dbReference type="ARBA" id="ARBA00023125"/>
    </source>
</evidence>
<dbReference type="EMBL" id="LZKQ01000219">
    <property type="protein sequence ID" value="OBI79838.1"/>
    <property type="molecule type" value="Genomic_DNA"/>
</dbReference>
<evidence type="ECO:0000313" key="11">
    <source>
        <dbReference type="Proteomes" id="UP000093795"/>
    </source>
</evidence>
<dbReference type="GO" id="GO:0003677">
    <property type="term" value="F:DNA binding"/>
    <property type="evidence" value="ECO:0007669"/>
    <property type="project" value="UniProtKB-KW"/>
</dbReference>
<keyword evidence="6" id="KW-0238">DNA-binding</keyword>
<keyword evidence="4" id="KW-0949">S-adenosyl-L-methionine</keyword>
<keyword evidence="3" id="KW-0808">Transferase</keyword>
<keyword evidence="5" id="KW-0680">Restriction system</keyword>
<dbReference type="OrthoDB" id="9773060at2"/>
<gene>
    <name evidence="10" type="ORF">A9X01_25720</name>
</gene>
<dbReference type="InterPro" id="IPR017985">
    <property type="entry name" value="MeTrfase_CN4_CS"/>
</dbReference>
<dbReference type="GO" id="GO:0009307">
    <property type="term" value="P:DNA restriction-modification system"/>
    <property type="evidence" value="ECO:0007669"/>
    <property type="project" value="UniProtKB-KW"/>
</dbReference>
<reference evidence="10 11" key="1">
    <citation type="submission" date="2016-06" db="EMBL/GenBank/DDBJ databases">
        <authorList>
            <person name="Kjaerup R.B."/>
            <person name="Dalgaard T.S."/>
            <person name="Juul-Madsen H.R."/>
        </authorList>
    </citation>
    <scope>NUCLEOTIDE SEQUENCE [LARGE SCALE GENOMIC DNA]</scope>
    <source>
        <strain evidence="10 11">1081914.2</strain>
    </source>
</reference>
<comment type="caution">
    <text evidence="10">The sequence shown here is derived from an EMBL/GenBank/DDBJ whole genome shotgun (WGS) entry which is preliminary data.</text>
</comment>
<dbReference type="SUPFAM" id="SSF53335">
    <property type="entry name" value="S-adenosyl-L-methionine-dependent methyltransferases"/>
    <property type="match status" value="2"/>
</dbReference>
<comment type="similarity">
    <text evidence="1">Belongs to the N(4)/N(6)-methyltransferase family. N(4) subfamily.</text>
</comment>
<dbReference type="AlphaFoldDB" id="A0A1A3BZM8"/>
<evidence type="ECO:0000256" key="1">
    <source>
        <dbReference type="ARBA" id="ARBA00010203"/>
    </source>
</evidence>
<proteinExistence type="inferred from homology"/>
<feature type="domain" description="DNA methylase N-4/N-6" evidence="9">
    <location>
        <begin position="22"/>
        <end position="106"/>
    </location>
</feature>
<evidence type="ECO:0000256" key="2">
    <source>
        <dbReference type="ARBA" id="ARBA00022603"/>
    </source>
</evidence>
<dbReference type="PROSITE" id="PS00093">
    <property type="entry name" value="N4_MTASE"/>
    <property type="match status" value="1"/>
</dbReference>
<dbReference type="InterPro" id="IPR002941">
    <property type="entry name" value="DNA_methylase_N4/N6"/>
</dbReference>
<dbReference type="RefSeq" id="WP_065122223.1">
    <property type="nucleotide sequence ID" value="NZ_LZKQ01000219.1"/>
</dbReference>
<organism evidence="10 11">
    <name type="scientific">Mycobacterium asiaticum</name>
    <dbReference type="NCBI Taxonomy" id="1790"/>
    <lineage>
        <taxon>Bacteria</taxon>
        <taxon>Bacillati</taxon>
        <taxon>Actinomycetota</taxon>
        <taxon>Actinomycetes</taxon>
        <taxon>Mycobacteriales</taxon>
        <taxon>Mycobacteriaceae</taxon>
        <taxon>Mycobacterium</taxon>
    </lineage>
</organism>
<evidence type="ECO:0000256" key="8">
    <source>
        <dbReference type="RuleBase" id="RU362026"/>
    </source>
</evidence>
<dbReference type="InterPro" id="IPR001091">
    <property type="entry name" value="RM_Methyltransferase"/>
</dbReference>
<accession>A0A1A3BZM8</accession>
<keyword evidence="2 10" id="KW-0489">Methyltransferase</keyword>
<evidence type="ECO:0000256" key="5">
    <source>
        <dbReference type="ARBA" id="ARBA00022747"/>
    </source>
</evidence>
<evidence type="ECO:0000256" key="3">
    <source>
        <dbReference type="ARBA" id="ARBA00022679"/>
    </source>
</evidence>
<dbReference type="Proteomes" id="UP000093795">
    <property type="component" value="Unassembled WGS sequence"/>
</dbReference>
<evidence type="ECO:0000256" key="7">
    <source>
        <dbReference type="ARBA" id="ARBA00049120"/>
    </source>
</evidence>
<evidence type="ECO:0000313" key="10">
    <source>
        <dbReference type="EMBL" id="OBI79838.1"/>
    </source>
</evidence>
<name>A0A1A3BZM8_MYCAS</name>
<dbReference type="PRINTS" id="PR00508">
    <property type="entry name" value="S21N4MTFRASE"/>
</dbReference>
<protein>
    <recommendedName>
        <fullName evidence="8">Methyltransferase</fullName>
        <ecNumber evidence="8">2.1.1.-</ecNumber>
    </recommendedName>
</protein>
<dbReference type="Gene3D" id="3.40.50.150">
    <property type="entry name" value="Vaccinia Virus protein VP39"/>
    <property type="match status" value="2"/>
</dbReference>
<dbReference type="EC" id="2.1.1.-" evidence="8"/>
<comment type="catalytic activity">
    <reaction evidence="7">
        <text>a 2'-deoxycytidine in DNA + S-adenosyl-L-methionine = an N(4)-methyl-2'-deoxycytidine in DNA + S-adenosyl-L-homocysteine + H(+)</text>
        <dbReference type="Rhea" id="RHEA:16857"/>
        <dbReference type="Rhea" id="RHEA-COMP:11369"/>
        <dbReference type="Rhea" id="RHEA-COMP:13674"/>
        <dbReference type="ChEBI" id="CHEBI:15378"/>
        <dbReference type="ChEBI" id="CHEBI:57856"/>
        <dbReference type="ChEBI" id="CHEBI:59789"/>
        <dbReference type="ChEBI" id="CHEBI:85452"/>
        <dbReference type="ChEBI" id="CHEBI:137933"/>
        <dbReference type="EC" id="2.1.1.113"/>
    </reaction>
</comment>
<evidence type="ECO:0000256" key="4">
    <source>
        <dbReference type="ARBA" id="ARBA00022691"/>
    </source>
</evidence>